<reference evidence="2" key="1">
    <citation type="submission" date="2024-03" db="EMBL/GenBank/DDBJ databases">
        <title>WGS assembly of Saponaria officinalis var. Norfolk2.</title>
        <authorList>
            <person name="Jenkins J."/>
            <person name="Shu S."/>
            <person name="Grimwood J."/>
            <person name="Barry K."/>
            <person name="Goodstein D."/>
            <person name="Schmutz J."/>
            <person name="Leebens-Mack J."/>
            <person name="Osbourn A."/>
        </authorList>
    </citation>
    <scope>NUCLEOTIDE SEQUENCE [LARGE SCALE GENOMIC DNA]</scope>
    <source>
        <strain evidence="2">JIC</strain>
    </source>
</reference>
<dbReference type="Gene3D" id="3.40.30.10">
    <property type="entry name" value="Glutaredoxin"/>
    <property type="match status" value="1"/>
</dbReference>
<feature type="domain" description="Thioredoxin" evidence="1">
    <location>
        <begin position="97"/>
        <end position="140"/>
    </location>
</feature>
<dbReference type="CDD" id="cd02947">
    <property type="entry name" value="TRX_family"/>
    <property type="match status" value="1"/>
</dbReference>
<sequence>MGSNMSTVNQRKAPIITSGEIAVSAAPPHAYNRSEAHRWTNIPPVKGDVAVTNPELSRNYKRPSDDQANVIEIIRPREFLDHSANINKVISFHSSQVDKLLVIFFSASWSGFCRYMDPIIDDFAAQYIDVEFQKIDVDELFVRSISTIIIASKRKLLTETKY</sequence>
<dbReference type="InterPro" id="IPR036249">
    <property type="entry name" value="Thioredoxin-like_sf"/>
</dbReference>
<comment type="caution">
    <text evidence="2">The sequence shown here is derived from an EMBL/GenBank/DDBJ whole genome shotgun (WGS) entry which is preliminary data.</text>
</comment>
<proteinExistence type="predicted"/>
<dbReference type="Pfam" id="PF00085">
    <property type="entry name" value="Thioredoxin"/>
    <property type="match status" value="1"/>
</dbReference>
<dbReference type="AlphaFoldDB" id="A0AAW1HHP7"/>
<organism evidence="2 3">
    <name type="scientific">Saponaria officinalis</name>
    <name type="common">Common soapwort</name>
    <name type="synonym">Lychnis saponaria</name>
    <dbReference type="NCBI Taxonomy" id="3572"/>
    <lineage>
        <taxon>Eukaryota</taxon>
        <taxon>Viridiplantae</taxon>
        <taxon>Streptophyta</taxon>
        <taxon>Embryophyta</taxon>
        <taxon>Tracheophyta</taxon>
        <taxon>Spermatophyta</taxon>
        <taxon>Magnoliopsida</taxon>
        <taxon>eudicotyledons</taxon>
        <taxon>Gunneridae</taxon>
        <taxon>Pentapetalae</taxon>
        <taxon>Caryophyllales</taxon>
        <taxon>Caryophyllaceae</taxon>
        <taxon>Caryophylleae</taxon>
        <taxon>Saponaria</taxon>
    </lineage>
</organism>
<accession>A0AAW1HHP7</accession>
<dbReference type="SUPFAM" id="SSF52833">
    <property type="entry name" value="Thioredoxin-like"/>
    <property type="match status" value="1"/>
</dbReference>
<dbReference type="InterPro" id="IPR013766">
    <property type="entry name" value="Thioredoxin_domain"/>
</dbReference>
<dbReference type="PANTHER" id="PTHR10438">
    <property type="entry name" value="THIOREDOXIN"/>
    <property type="match status" value="1"/>
</dbReference>
<evidence type="ECO:0000313" key="2">
    <source>
        <dbReference type="EMBL" id="KAK9675768.1"/>
    </source>
</evidence>
<dbReference type="Proteomes" id="UP001443914">
    <property type="component" value="Unassembled WGS sequence"/>
</dbReference>
<evidence type="ECO:0000313" key="3">
    <source>
        <dbReference type="Proteomes" id="UP001443914"/>
    </source>
</evidence>
<gene>
    <name evidence="2" type="ORF">RND81_11G029700</name>
</gene>
<evidence type="ECO:0000259" key="1">
    <source>
        <dbReference type="Pfam" id="PF00085"/>
    </source>
</evidence>
<keyword evidence="3" id="KW-1185">Reference proteome</keyword>
<dbReference type="PANTHER" id="PTHR10438:SF463">
    <property type="entry name" value="THIOREDOXIN"/>
    <property type="match status" value="1"/>
</dbReference>
<dbReference type="InterPro" id="IPR050620">
    <property type="entry name" value="Thioredoxin_H-type-like"/>
</dbReference>
<protein>
    <recommendedName>
        <fullName evidence="1">Thioredoxin domain-containing protein</fullName>
    </recommendedName>
</protein>
<name>A0AAW1HHP7_SAPOF</name>
<dbReference type="EMBL" id="JBDFQZ010000011">
    <property type="protein sequence ID" value="KAK9675768.1"/>
    <property type="molecule type" value="Genomic_DNA"/>
</dbReference>